<keyword evidence="1" id="KW-0175">Coiled coil</keyword>
<gene>
    <name evidence="3" type="ORF">WJX74_008803</name>
</gene>
<feature type="coiled-coil region" evidence="1">
    <location>
        <begin position="1"/>
        <end position="57"/>
    </location>
</feature>
<reference evidence="3 4" key="1">
    <citation type="journal article" date="2024" name="Nat. Commun.">
        <title>Phylogenomics reveals the evolutionary origins of lichenization in chlorophyte algae.</title>
        <authorList>
            <person name="Puginier C."/>
            <person name="Libourel C."/>
            <person name="Otte J."/>
            <person name="Skaloud P."/>
            <person name="Haon M."/>
            <person name="Grisel S."/>
            <person name="Petersen M."/>
            <person name="Berrin J.G."/>
            <person name="Delaux P.M."/>
            <person name="Dal Grande F."/>
            <person name="Keller J."/>
        </authorList>
    </citation>
    <scope>NUCLEOTIDE SEQUENCE [LARGE SCALE GENOMIC DNA]</scope>
    <source>
        <strain evidence="3 4">SAG 2145</strain>
    </source>
</reference>
<sequence length="518" mass="57654">MDAAEAEIGKVQREIDQVTAEARTAAVQGRDEDARRLYKKEEQLRKKEEQLREKELIALRAAGPTQQLTNNSRQLIETNLWHLPPPQQPSTHIEVHEWLFQQAGLRLPVLPWFYQLVLIDNPQLAQQFLTPTDGSAAACTFTNLLHLRPVANWFTTEAPTSVMASQYLMSVWRCVDILPSPLQWHPYWNATEKTSSHSSKTQKAGKRPDTMIVVDKCTMLLGKDNCQDIQQAFADLNSKRWCILPANADEGLEPIGPVLNPCRLDDSCQLLLSLVQAYRLLQVMTQSLASIPHRMRLYEKISRGTGRDIQMLEATIFKIIDSFSEYAKEQRTSFASITEAYKAANEAAAASQEPFLIASSIGPSLSTRSGRYTVHTAPCGWGPRISSEKDHHGVALACCQAAQVLHSKGLVHRDLRWGNILQISSSKYMVIDLESAAAASPLVKLPPGFANILRTCTQSALDDGCYTTRSDMYSIGVLLEEACGRPSQAGAAFIRQLKQKALSAAQALHHLQTVWTVL</sequence>
<accession>A0AAW1SB94</accession>
<dbReference type="AlphaFoldDB" id="A0AAW1SB94"/>
<comment type="caution">
    <text evidence="3">The sequence shown here is derived from an EMBL/GenBank/DDBJ whole genome shotgun (WGS) entry which is preliminary data.</text>
</comment>
<dbReference type="SUPFAM" id="SSF56112">
    <property type="entry name" value="Protein kinase-like (PK-like)"/>
    <property type="match status" value="1"/>
</dbReference>
<evidence type="ECO:0000256" key="1">
    <source>
        <dbReference type="SAM" id="Coils"/>
    </source>
</evidence>
<organism evidence="3 4">
    <name type="scientific">Apatococcus lobatus</name>
    <dbReference type="NCBI Taxonomy" id="904363"/>
    <lineage>
        <taxon>Eukaryota</taxon>
        <taxon>Viridiplantae</taxon>
        <taxon>Chlorophyta</taxon>
        <taxon>core chlorophytes</taxon>
        <taxon>Trebouxiophyceae</taxon>
        <taxon>Chlorellales</taxon>
        <taxon>Chlorellaceae</taxon>
        <taxon>Apatococcus</taxon>
    </lineage>
</organism>
<dbReference type="InterPro" id="IPR011009">
    <property type="entry name" value="Kinase-like_dom_sf"/>
</dbReference>
<evidence type="ECO:0000313" key="4">
    <source>
        <dbReference type="Proteomes" id="UP001438707"/>
    </source>
</evidence>
<feature type="domain" description="Serine-threonine/tyrosine-protein kinase catalytic" evidence="2">
    <location>
        <begin position="389"/>
        <end position="489"/>
    </location>
</feature>
<evidence type="ECO:0000313" key="3">
    <source>
        <dbReference type="EMBL" id="KAK9843214.1"/>
    </source>
</evidence>
<protein>
    <recommendedName>
        <fullName evidence="2">Serine-threonine/tyrosine-protein kinase catalytic domain-containing protein</fullName>
    </recommendedName>
</protein>
<dbReference type="EMBL" id="JALJOS010000002">
    <property type="protein sequence ID" value="KAK9843214.1"/>
    <property type="molecule type" value="Genomic_DNA"/>
</dbReference>
<name>A0AAW1SB94_9CHLO</name>
<dbReference type="GO" id="GO:0004672">
    <property type="term" value="F:protein kinase activity"/>
    <property type="evidence" value="ECO:0007669"/>
    <property type="project" value="InterPro"/>
</dbReference>
<dbReference type="Gene3D" id="1.10.510.10">
    <property type="entry name" value="Transferase(Phosphotransferase) domain 1"/>
    <property type="match status" value="1"/>
</dbReference>
<dbReference type="InterPro" id="IPR001245">
    <property type="entry name" value="Ser-Thr/Tyr_kinase_cat_dom"/>
</dbReference>
<evidence type="ECO:0000259" key="2">
    <source>
        <dbReference type="Pfam" id="PF07714"/>
    </source>
</evidence>
<proteinExistence type="predicted"/>
<keyword evidence="4" id="KW-1185">Reference proteome</keyword>
<dbReference type="Pfam" id="PF07714">
    <property type="entry name" value="PK_Tyr_Ser-Thr"/>
    <property type="match status" value="1"/>
</dbReference>
<dbReference type="Proteomes" id="UP001438707">
    <property type="component" value="Unassembled WGS sequence"/>
</dbReference>